<organism evidence="1 2">
    <name type="scientific">Aeromonas veronii</name>
    <dbReference type="NCBI Taxonomy" id="654"/>
    <lineage>
        <taxon>Bacteria</taxon>
        <taxon>Pseudomonadati</taxon>
        <taxon>Pseudomonadota</taxon>
        <taxon>Gammaproteobacteria</taxon>
        <taxon>Aeromonadales</taxon>
        <taxon>Aeromonadaceae</taxon>
        <taxon>Aeromonas</taxon>
    </lineage>
</organism>
<evidence type="ECO:0000313" key="2">
    <source>
        <dbReference type="Proteomes" id="UP000439123"/>
    </source>
</evidence>
<protein>
    <submittedName>
        <fullName evidence="1">Uncharacterized protein</fullName>
    </submittedName>
</protein>
<sequence>MTEKKQNNIKIKTIIFFGKILFMHEPITIWFNTISQ</sequence>
<reference evidence="1 2" key="1">
    <citation type="submission" date="2019-10" db="EMBL/GenBank/DDBJ databases">
        <authorList>
            <person name="Karimi E."/>
        </authorList>
    </citation>
    <scope>NUCLEOTIDE SEQUENCE [LARGE SCALE GENOMIC DNA]</scope>
    <source>
        <strain evidence="1">Aeromonas sp. 8C</strain>
    </source>
</reference>
<name>A0A653L5W7_AERVE</name>
<gene>
    <name evidence="1" type="ORF">AERO8C_30208</name>
</gene>
<dbReference type="EMBL" id="CABWLC010000016">
    <property type="protein sequence ID" value="VXA86653.1"/>
    <property type="molecule type" value="Genomic_DNA"/>
</dbReference>
<dbReference type="AlphaFoldDB" id="A0A653L5W7"/>
<accession>A0A653L5W7</accession>
<proteinExistence type="predicted"/>
<evidence type="ECO:0000313" key="1">
    <source>
        <dbReference type="EMBL" id="VXA86653.1"/>
    </source>
</evidence>
<dbReference type="Proteomes" id="UP000439123">
    <property type="component" value="Unassembled WGS sequence"/>
</dbReference>